<dbReference type="PROSITE" id="PS51257">
    <property type="entry name" value="PROKAR_LIPOPROTEIN"/>
    <property type="match status" value="1"/>
</dbReference>
<sequence>MKRLLFPVLMATISMTACSKKEGPAGPEGQPGTNGNANVKIYEKDISTSTWTASGAGAGHYLWLDVNAPNVLTSAVLEKNTILVYVYTSDFQGWGIVPYQTERNIRVTAEVGVGKVRLKKDQNGYPSTQSWHNKVRVVLIENTANAGALNNVLTRDIATAIDPSKIEGL</sequence>
<comment type="caution">
    <text evidence="1">The sequence shown here is derived from an EMBL/GenBank/DDBJ whole genome shotgun (WGS) entry which is preliminary data.</text>
</comment>
<dbReference type="EMBL" id="SGXA01000004">
    <property type="protein sequence ID" value="RZS67153.1"/>
    <property type="molecule type" value="Genomic_DNA"/>
</dbReference>
<reference evidence="1 2" key="1">
    <citation type="submission" date="2019-02" db="EMBL/GenBank/DDBJ databases">
        <title>Genomic Encyclopedia of Type Strains, Phase IV (KMG-IV): sequencing the most valuable type-strain genomes for metagenomic binning, comparative biology and taxonomic classification.</title>
        <authorList>
            <person name="Goeker M."/>
        </authorList>
    </citation>
    <scope>NUCLEOTIDE SEQUENCE [LARGE SCALE GENOMIC DNA]</scope>
    <source>
        <strain evidence="1 2">DSM 18116</strain>
    </source>
</reference>
<name>A0A4Q7MHY5_9BACT</name>
<keyword evidence="2" id="KW-1185">Reference proteome</keyword>
<dbReference type="AlphaFoldDB" id="A0A4Q7MHY5"/>
<dbReference type="OrthoDB" id="656068at2"/>
<proteinExistence type="predicted"/>
<dbReference type="Proteomes" id="UP000293874">
    <property type="component" value="Unassembled WGS sequence"/>
</dbReference>
<evidence type="ECO:0000313" key="2">
    <source>
        <dbReference type="Proteomes" id="UP000293874"/>
    </source>
</evidence>
<organism evidence="1 2">
    <name type="scientific">Pseudobacter ginsenosidimutans</name>
    <dbReference type="NCBI Taxonomy" id="661488"/>
    <lineage>
        <taxon>Bacteria</taxon>
        <taxon>Pseudomonadati</taxon>
        <taxon>Bacteroidota</taxon>
        <taxon>Chitinophagia</taxon>
        <taxon>Chitinophagales</taxon>
        <taxon>Chitinophagaceae</taxon>
        <taxon>Pseudobacter</taxon>
    </lineage>
</organism>
<dbReference type="RefSeq" id="WP_130544026.1">
    <property type="nucleotide sequence ID" value="NZ_CP042431.1"/>
</dbReference>
<accession>A0A4Q7MHY5</accession>
<gene>
    <name evidence="1" type="ORF">EV199_5539</name>
</gene>
<protein>
    <submittedName>
        <fullName evidence="1">Uncharacterized protein</fullName>
    </submittedName>
</protein>
<evidence type="ECO:0000313" key="1">
    <source>
        <dbReference type="EMBL" id="RZS67153.1"/>
    </source>
</evidence>